<dbReference type="STRING" id="1073574.GOARA_051_00320"/>
<dbReference type="Pfam" id="PF11583">
    <property type="entry name" value="AurF"/>
    <property type="match status" value="1"/>
</dbReference>
<dbReference type="GO" id="GO:0016491">
    <property type="term" value="F:oxidoreductase activity"/>
    <property type="evidence" value="ECO:0007669"/>
    <property type="project" value="InterPro"/>
</dbReference>
<reference evidence="1 2" key="1">
    <citation type="submission" date="2011-11" db="EMBL/GenBank/DDBJ databases">
        <title>Whole genome shotgun sequence of Gordonia araii NBRC 100433.</title>
        <authorList>
            <person name="Yoshida Y."/>
            <person name="Hosoyama A."/>
            <person name="Tsuchikane K."/>
            <person name="Katsumata H."/>
            <person name="Yamazaki S."/>
            <person name="Fujita N."/>
        </authorList>
    </citation>
    <scope>NUCLEOTIDE SEQUENCE [LARGE SCALE GENOMIC DNA]</scope>
    <source>
        <strain evidence="1 2">NBRC 100433</strain>
    </source>
</reference>
<dbReference type="AlphaFoldDB" id="G7H2L3"/>
<proteinExistence type="predicted"/>
<comment type="caution">
    <text evidence="1">The sequence shown here is derived from an EMBL/GenBank/DDBJ whole genome shotgun (WGS) entry which is preliminary data.</text>
</comment>
<dbReference type="Proteomes" id="UP000035088">
    <property type="component" value="Unassembled WGS sequence"/>
</dbReference>
<protein>
    <recommendedName>
        <fullName evidence="3">Diiron oxygenase</fullName>
    </recommendedName>
</protein>
<evidence type="ECO:0000313" key="1">
    <source>
        <dbReference type="EMBL" id="GAB10088.1"/>
    </source>
</evidence>
<dbReference type="InterPro" id="IPR012348">
    <property type="entry name" value="RNR-like"/>
</dbReference>
<dbReference type="OrthoDB" id="4368804at2"/>
<gene>
    <name evidence="1" type="ORF">GOARA_051_00320</name>
</gene>
<dbReference type="EMBL" id="BAEE01000051">
    <property type="protein sequence ID" value="GAB10088.1"/>
    <property type="molecule type" value="Genomic_DNA"/>
</dbReference>
<evidence type="ECO:0008006" key="3">
    <source>
        <dbReference type="Google" id="ProtNLM"/>
    </source>
</evidence>
<evidence type="ECO:0000313" key="2">
    <source>
        <dbReference type="Proteomes" id="UP000035088"/>
    </source>
</evidence>
<organism evidence="1 2">
    <name type="scientific">Gordonia araii NBRC 100433</name>
    <dbReference type="NCBI Taxonomy" id="1073574"/>
    <lineage>
        <taxon>Bacteria</taxon>
        <taxon>Bacillati</taxon>
        <taxon>Actinomycetota</taxon>
        <taxon>Actinomycetes</taxon>
        <taxon>Mycobacteriales</taxon>
        <taxon>Gordoniaceae</taxon>
        <taxon>Gordonia</taxon>
    </lineage>
</organism>
<keyword evidence="2" id="KW-1185">Reference proteome</keyword>
<dbReference type="RefSeq" id="WP_007322163.1">
    <property type="nucleotide sequence ID" value="NZ_BAEE01000051.1"/>
</dbReference>
<dbReference type="InterPro" id="IPR025859">
    <property type="entry name" value="AurF/CmlI"/>
</dbReference>
<dbReference type="Gene3D" id="1.10.620.20">
    <property type="entry name" value="Ribonucleotide Reductase, subunit A"/>
    <property type="match status" value="1"/>
</dbReference>
<sequence>MTTEFFEPHTTEGDPVVRRRSIVDRQATAQRFLMEAADDVYDGELDIDWDAPPVPGKPWLPDEMVTLHGTKTWKKLTPEQRDDLAKRELVNLLTVAVYAETVLSMLTFREIAEEQLLADDRTRWQFKCVNTHSRNITMFGRLIDATGLPPYTRMRLAKRLERYTLLLPAGPVTATVCLLLESATQGLMRLASEDTGVQPHVAQIMMIHLISSRRHSQFAREELEAQLAGKSAARVAVASVIGAWLTTAVGKLLVNDAVFRDAELDVRRSRRAALRSPSYRRRMDAAFADAIDFAAAAGLFRDRASRAILRRGHAPLPARRTTRAAG</sequence>
<accession>G7H2L3</accession>
<name>G7H2L3_9ACTN</name>